<reference evidence="4 5" key="1">
    <citation type="submission" date="2018-06" db="EMBL/GenBank/DDBJ databases">
        <authorList>
            <consortium name="Pathogen Informatics"/>
            <person name="Doyle S."/>
        </authorList>
    </citation>
    <scope>NUCLEOTIDE SEQUENCE [LARGE SCALE GENOMIC DNA]</scope>
    <source>
        <strain evidence="4 5">NCTC10660</strain>
    </source>
</reference>
<evidence type="ECO:0000256" key="3">
    <source>
        <dbReference type="PIRSR" id="PIRSR613078-3"/>
    </source>
</evidence>
<sequence length="219" mass="23924">MLEVYLVRHGKTVFNTIGRLQGWSDSPLTDEGRAAAAALGCRIGKREIAFDAAFSSTAPRAAETASLILQQAGQSGLSVRQLPDLREYCFGGFEGEFTHVLHQKLAEQNGFPDAAAFQTAFRRADRHLLAEAVAEADPLALAENEERFTTRIRRALEQIAQESADCHRVLAVSHGMTITAILKSIDSKAIEYRSVPNVSVSRLILSDGLWRIGSIGETE</sequence>
<organism evidence="4 5">
    <name type="scientific">Neisseria elongata</name>
    <dbReference type="NCBI Taxonomy" id="495"/>
    <lineage>
        <taxon>Bacteria</taxon>
        <taxon>Pseudomonadati</taxon>
        <taxon>Pseudomonadota</taxon>
        <taxon>Betaproteobacteria</taxon>
        <taxon>Neisseriales</taxon>
        <taxon>Neisseriaceae</taxon>
        <taxon>Neisseria</taxon>
    </lineage>
</organism>
<feature type="active site" description="Tele-phosphohistidine intermediate" evidence="1">
    <location>
        <position position="9"/>
    </location>
</feature>
<dbReference type="GO" id="GO:0016853">
    <property type="term" value="F:isomerase activity"/>
    <property type="evidence" value="ECO:0007669"/>
    <property type="project" value="UniProtKB-KW"/>
</dbReference>
<proteinExistence type="predicted"/>
<dbReference type="GeneID" id="93352858"/>
<dbReference type="Gene3D" id="3.40.50.1240">
    <property type="entry name" value="Phosphoglycerate mutase-like"/>
    <property type="match status" value="1"/>
</dbReference>
<dbReference type="GO" id="GO:0016791">
    <property type="term" value="F:phosphatase activity"/>
    <property type="evidence" value="ECO:0007669"/>
    <property type="project" value="TreeGrafter"/>
</dbReference>
<evidence type="ECO:0000313" key="4">
    <source>
        <dbReference type="EMBL" id="STZ68355.1"/>
    </source>
</evidence>
<dbReference type="CDD" id="cd07067">
    <property type="entry name" value="HP_PGM_like"/>
    <property type="match status" value="1"/>
</dbReference>
<dbReference type="RefSeq" id="WP_074894732.1">
    <property type="nucleotide sequence ID" value="NZ_CP031252.1"/>
</dbReference>
<feature type="binding site" evidence="2">
    <location>
        <position position="60"/>
    </location>
    <ligand>
        <name>substrate</name>
    </ligand>
</feature>
<dbReference type="SMART" id="SM00855">
    <property type="entry name" value="PGAM"/>
    <property type="match status" value="1"/>
</dbReference>
<protein>
    <submittedName>
        <fullName evidence="4">Phosphoglyceromutase</fullName>
        <ecNumber evidence="4">5.4.2.-</ecNumber>
    </submittedName>
</protein>
<dbReference type="Pfam" id="PF00300">
    <property type="entry name" value="His_Phos_1"/>
    <property type="match status" value="1"/>
</dbReference>
<dbReference type="InterPro" id="IPR029033">
    <property type="entry name" value="His_PPase_superfam"/>
</dbReference>
<dbReference type="PANTHER" id="PTHR48100:SF9">
    <property type="entry name" value="PHOSPHOGLYCERATE MUTASE 2 PARALOG"/>
    <property type="match status" value="1"/>
</dbReference>
<dbReference type="AlphaFoldDB" id="A0A378TZ96"/>
<dbReference type="SUPFAM" id="SSF53254">
    <property type="entry name" value="Phosphoglycerate mutase-like"/>
    <property type="match status" value="1"/>
</dbReference>
<gene>
    <name evidence="4" type="primary">gpmA_1</name>
    <name evidence="4" type="ORF">NCTC10660_01871</name>
</gene>
<dbReference type="PANTHER" id="PTHR48100">
    <property type="entry name" value="BROAD-SPECIFICITY PHOSPHATASE YOR283W-RELATED"/>
    <property type="match status" value="1"/>
</dbReference>
<feature type="binding site" evidence="2">
    <location>
        <begin position="8"/>
        <end position="15"/>
    </location>
    <ligand>
        <name>substrate</name>
    </ligand>
</feature>
<dbReference type="GO" id="GO:0005737">
    <property type="term" value="C:cytoplasm"/>
    <property type="evidence" value="ECO:0007669"/>
    <property type="project" value="TreeGrafter"/>
</dbReference>
<dbReference type="InterPro" id="IPR050275">
    <property type="entry name" value="PGM_Phosphatase"/>
</dbReference>
<evidence type="ECO:0000313" key="5">
    <source>
        <dbReference type="Proteomes" id="UP000254927"/>
    </source>
</evidence>
<accession>A0A378TZ96</accession>
<dbReference type="EC" id="5.4.2.-" evidence="4"/>
<dbReference type="EMBL" id="UGQW01000002">
    <property type="protein sequence ID" value="STZ68355.1"/>
    <property type="molecule type" value="Genomic_DNA"/>
</dbReference>
<keyword evidence="4" id="KW-0413">Isomerase</keyword>
<feature type="active site" description="Proton donor/acceptor" evidence="1">
    <location>
        <position position="87"/>
    </location>
</feature>
<feature type="site" description="Transition state stabilizer" evidence="3">
    <location>
        <position position="174"/>
    </location>
</feature>
<evidence type="ECO:0000256" key="2">
    <source>
        <dbReference type="PIRSR" id="PIRSR613078-2"/>
    </source>
</evidence>
<name>A0A378TZ96_NEIEL</name>
<dbReference type="Proteomes" id="UP000254927">
    <property type="component" value="Unassembled WGS sequence"/>
</dbReference>
<dbReference type="InterPro" id="IPR013078">
    <property type="entry name" value="His_Pase_superF_clade-1"/>
</dbReference>
<evidence type="ECO:0000256" key="1">
    <source>
        <dbReference type="PIRSR" id="PIRSR613078-1"/>
    </source>
</evidence>